<dbReference type="Proteomes" id="UP001056374">
    <property type="component" value="Chromosome"/>
</dbReference>
<sequence length="31" mass="3047">MLRTVAAEGGPVAADADGLSKEIAACISSQD</sequence>
<organism evidence="1 2">
    <name type="scientific">Streptomyces phaeoluteigriseus</name>
    <dbReference type="NCBI Taxonomy" id="114686"/>
    <lineage>
        <taxon>Bacteria</taxon>
        <taxon>Bacillati</taxon>
        <taxon>Actinomycetota</taxon>
        <taxon>Actinomycetes</taxon>
        <taxon>Kitasatosporales</taxon>
        <taxon>Streptomycetaceae</taxon>
        <taxon>Streptomyces</taxon>
        <taxon>Streptomyces aurantiacus group</taxon>
    </lineage>
</organism>
<reference evidence="1" key="1">
    <citation type="submission" date="2022-06" db="EMBL/GenBank/DDBJ databases">
        <title>Complete genome sequence of soil microorganisms Streptomyces sp. Qhu-M197 isolated from Alpine meadows habitats on the Tibetan Plateau.</title>
        <authorList>
            <person name="Zhang B."/>
            <person name="Xiang X."/>
            <person name="Fan J."/>
        </authorList>
    </citation>
    <scope>NUCLEOTIDE SEQUENCE</scope>
    <source>
        <strain evidence="1">Qhu-M197</strain>
    </source>
</reference>
<evidence type="ECO:0000313" key="2">
    <source>
        <dbReference type="Proteomes" id="UP001056374"/>
    </source>
</evidence>
<proteinExistence type="predicted"/>
<accession>A0ABY4ZL71</accession>
<name>A0ABY4ZL71_9ACTN</name>
<gene>
    <name evidence="1" type="ORF">NFX46_21800</name>
</gene>
<keyword evidence="2" id="KW-1185">Reference proteome</keyword>
<dbReference type="EMBL" id="CP099468">
    <property type="protein sequence ID" value="USQ89641.1"/>
    <property type="molecule type" value="Genomic_DNA"/>
</dbReference>
<evidence type="ECO:0000313" key="1">
    <source>
        <dbReference type="EMBL" id="USQ89641.1"/>
    </source>
</evidence>
<protein>
    <submittedName>
        <fullName evidence="1">Uncharacterized protein</fullName>
    </submittedName>
</protein>